<protein>
    <submittedName>
        <fullName evidence="2">MBL fold metallo-hydrolase</fullName>
    </submittedName>
</protein>
<comment type="caution">
    <text evidence="2">The sequence shown here is derived from an EMBL/GenBank/DDBJ whole genome shotgun (WGS) entry which is preliminary data.</text>
</comment>
<accession>A0ABU2VZ16</accession>
<dbReference type="CDD" id="cd06262">
    <property type="entry name" value="metallo-hydrolase-like_MBL-fold"/>
    <property type="match status" value="1"/>
</dbReference>
<evidence type="ECO:0000259" key="1">
    <source>
        <dbReference type="SMART" id="SM00849"/>
    </source>
</evidence>
<dbReference type="InterPro" id="IPR001279">
    <property type="entry name" value="Metallo-B-lactamas"/>
</dbReference>
<feature type="domain" description="Metallo-beta-lactamase" evidence="1">
    <location>
        <begin position="7"/>
        <end position="239"/>
    </location>
</feature>
<sequence>MELRWLGVSGFEIVIDGRRSLLFDPYISRVPCTDPAGALDPGMPLRPDRDVVERVAERHLAGAPELIMVSHGHFDHVTDVPQLLARPGWADARIRTVCDETVRHLLTAMETPGDRVEDVIQVKGGEFLQFDGYTVEVFRSLHSQTADHGYFAPGHHCATPSRPSTIGELVEGETLAYQVSVDGGPSILLMGATNFVERELTGIRPDVALIPMTSHAAVHRYLGRLLGALGNPPLLIPCHHDDMATALTETPSLLAASVSASAAEELSRAAAPGSRVVGPQHLRTLTLS</sequence>
<evidence type="ECO:0000313" key="2">
    <source>
        <dbReference type="EMBL" id="MDT0490841.1"/>
    </source>
</evidence>
<gene>
    <name evidence="2" type="ORF">RM717_10015</name>
</gene>
<evidence type="ECO:0000313" key="3">
    <source>
        <dbReference type="Proteomes" id="UP001180556"/>
    </source>
</evidence>
<dbReference type="SUPFAM" id="SSF56281">
    <property type="entry name" value="Metallo-hydrolase/oxidoreductase"/>
    <property type="match status" value="1"/>
</dbReference>
<dbReference type="Proteomes" id="UP001180556">
    <property type="component" value="Unassembled WGS sequence"/>
</dbReference>
<name>A0ABU2VZ16_9ACTN</name>
<reference evidence="3" key="1">
    <citation type="submission" date="2023-07" db="EMBL/GenBank/DDBJ databases">
        <title>30 novel species of actinomycetes from the DSMZ collection.</title>
        <authorList>
            <person name="Nouioui I."/>
        </authorList>
    </citation>
    <scope>NUCLEOTIDE SEQUENCE [LARGE SCALE GENOMIC DNA]</scope>
    <source>
        <strain evidence="3">DSM 40932</strain>
    </source>
</reference>
<keyword evidence="3" id="KW-1185">Reference proteome</keyword>
<dbReference type="SMART" id="SM00849">
    <property type="entry name" value="Lactamase_B"/>
    <property type="match status" value="1"/>
</dbReference>
<dbReference type="InterPro" id="IPR050114">
    <property type="entry name" value="UPF0173_UPF0282_UlaG_hydrolase"/>
</dbReference>
<dbReference type="InterPro" id="IPR036866">
    <property type="entry name" value="RibonucZ/Hydroxyglut_hydro"/>
</dbReference>
<dbReference type="PANTHER" id="PTHR43546">
    <property type="entry name" value="UPF0173 METAL-DEPENDENT HYDROLASE MJ1163-RELATED"/>
    <property type="match status" value="1"/>
</dbReference>
<dbReference type="Gene3D" id="3.60.15.10">
    <property type="entry name" value="Ribonuclease Z/Hydroxyacylglutathione hydrolase-like"/>
    <property type="match status" value="1"/>
</dbReference>
<dbReference type="RefSeq" id="WP_311598278.1">
    <property type="nucleotide sequence ID" value="NZ_JAVRFG010000010.1"/>
</dbReference>
<proteinExistence type="predicted"/>
<dbReference type="Pfam" id="PF12706">
    <property type="entry name" value="Lactamase_B_2"/>
    <property type="match status" value="1"/>
</dbReference>
<dbReference type="PANTHER" id="PTHR43546:SF3">
    <property type="entry name" value="UPF0173 METAL-DEPENDENT HYDROLASE MJ1163"/>
    <property type="match status" value="1"/>
</dbReference>
<dbReference type="EMBL" id="JAVRFG010000010">
    <property type="protein sequence ID" value="MDT0490841.1"/>
    <property type="molecule type" value="Genomic_DNA"/>
</dbReference>
<organism evidence="2 3">
    <name type="scientific">Streptomyces stephensoniae</name>
    <dbReference type="NCBI Taxonomy" id="3375367"/>
    <lineage>
        <taxon>Bacteria</taxon>
        <taxon>Bacillati</taxon>
        <taxon>Actinomycetota</taxon>
        <taxon>Actinomycetes</taxon>
        <taxon>Kitasatosporales</taxon>
        <taxon>Streptomycetaceae</taxon>
        <taxon>Streptomyces</taxon>
    </lineage>
</organism>